<evidence type="ECO:0000256" key="9">
    <source>
        <dbReference type="SAM" id="SignalP"/>
    </source>
</evidence>
<keyword evidence="2" id="KW-0328">Glycosyltransferase</keyword>
<evidence type="ECO:0000313" key="12">
    <source>
        <dbReference type="Proteomes" id="UP001482620"/>
    </source>
</evidence>
<dbReference type="InterPro" id="IPR003378">
    <property type="entry name" value="Fringe-like_glycosylTrfase"/>
</dbReference>
<keyword evidence="12" id="KW-1185">Reference proteome</keyword>
<feature type="signal peptide" evidence="9">
    <location>
        <begin position="1"/>
        <end position="31"/>
    </location>
</feature>
<dbReference type="Gene3D" id="3.90.550.50">
    <property type="match status" value="1"/>
</dbReference>
<accession>A0ABV0TZ50</accession>
<dbReference type="Proteomes" id="UP001482620">
    <property type="component" value="Unassembled WGS sequence"/>
</dbReference>
<feature type="compositionally biased region" description="Polar residues" evidence="8">
    <location>
        <begin position="76"/>
        <end position="91"/>
    </location>
</feature>
<evidence type="ECO:0000256" key="4">
    <source>
        <dbReference type="ARBA" id="ARBA00022692"/>
    </source>
</evidence>
<protein>
    <recommendedName>
        <fullName evidence="10">Fringe-like glycosyltransferase domain-containing protein</fullName>
    </recommendedName>
</protein>
<feature type="region of interest" description="Disordered" evidence="8">
    <location>
        <begin position="34"/>
        <end position="102"/>
    </location>
</feature>
<keyword evidence="5" id="KW-0735">Signal-anchor</keyword>
<evidence type="ECO:0000256" key="5">
    <source>
        <dbReference type="ARBA" id="ARBA00022968"/>
    </source>
</evidence>
<keyword evidence="4" id="KW-0812">Transmembrane</keyword>
<organism evidence="11 12">
    <name type="scientific">Ilyodon furcidens</name>
    <name type="common">goldbreast splitfin</name>
    <dbReference type="NCBI Taxonomy" id="33524"/>
    <lineage>
        <taxon>Eukaryota</taxon>
        <taxon>Metazoa</taxon>
        <taxon>Chordata</taxon>
        <taxon>Craniata</taxon>
        <taxon>Vertebrata</taxon>
        <taxon>Euteleostomi</taxon>
        <taxon>Actinopterygii</taxon>
        <taxon>Neopterygii</taxon>
        <taxon>Teleostei</taxon>
        <taxon>Neoteleostei</taxon>
        <taxon>Acanthomorphata</taxon>
        <taxon>Ovalentaria</taxon>
        <taxon>Atherinomorphae</taxon>
        <taxon>Cyprinodontiformes</taxon>
        <taxon>Goodeidae</taxon>
        <taxon>Ilyodon</taxon>
    </lineage>
</organism>
<evidence type="ECO:0000259" key="10">
    <source>
        <dbReference type="Pfam" id="PF02434"/>
    </source>
</evidence>
<evidence type="ECO:0000256" key="2">
    <source>
        <dbReference type="ARBA" id="ARBA00022676"/>
    </source>
</evidence>
<feature type="non-terminal residue" evidence="11">
    <location>
        <position position="194"/>
    </location>
</feature>
<dbReference type="Pfam" id="PF02434">
    <property type="entry name" value="Fringe"/>
    <property type="match status" value="1"/>
</dbReference>
<evidence type="ECO:0000313" key="11">
    <source>
        <dbReference type="EMBL" id="MEQ2237216.1"/>
    </source>
</evidence>
<keyword evidence="9" id="KW-0732">Signal</keyword>
<feature type="chain" id="PRO_5047143153" description="Fringe-like glycosyltransferase domain-containing protein" evidence="9">
    <location>
        <begin position="32"/>
        <end position="194"/>
    </location>
</feature>
<evidence type="ECO:0000256" key="8">
    <source>
        <dbReference type="SAM" id="MobiDB-lite"/>
    </source>
</evidence>
<dbReference type="EMBL" id="JAHRIQ010048539">
    <property type="protein sequence ID" value="MEQ2237216.1"/>
    <property type="molecule type" value="Genomic_DNA"/>
</dbReference>
<evidence type="ECO:0000256" key="3">
    <source>
        <dbReference type="ARBA" id="ARBA00022679"/>
    </source>
</evidence>
<proteinExistence type="predicted"/>
<gene>
    <name evidence="11" type="ORF">ILYODFUR_020969</name>
</gene>
<keyword evidence="7" id="KW-0472">Membrane</keyword>
<feature type="compositionally biased region" description="Polar residues" evidence="8">
    <location>
        <begin position="34"/>
        <end position="56"/>
    </location>
</feature>
<evidence type="ECO:0000256" key="7">
    <source>
        <dbReference type="ARBA" id="ARBA00023136"/>
    </source>
</evidence>
<keyword evidence="3" id="KW-0808">Transferase</keyword>
<keyword evidence="6" id="KW-1133">Transmembrane helix</keyword>
<evidence type="ECO:0000256" key="1">
    <source>
        <dbReference type="ARBA" id="ARBA00004606"/>
    </source>
</evidence>
<comment type="subcellular location">
    <subcellularLocation>
        <location evidence="1">Membrane</location>
        <topology evidence="1">Single-pass type II membrane protein</topology>
    </subcellularLocation>
</comment>
<comment type="caution">
    <text evidence="11">The sequence shown here is derived from an EMBL/GenBank/DDBJ whole genome shotgun (WGS) entry which is preliminary data.</text>
</comment>
<feature type="domain" description="Fringe-like glycosyltransferase" evidence="10">
    <location>
        <begin position="109"/>
        <end position="149"/>
    </location>
</feature>
<evidence type="ECO:0000256" key="6">
    <source>
        <dbReference type="ARBA" id="ARBA00022989"/>
    </source>
</evidence>
<sequence>MHIASVGVSKSCFLFSLAFCSLLLLFIPALQSPTQQLDPPQPRPQNKSAPARQSNHAKLPGGTISAGGTNLAAGLSKTSEVQRTPVRTESPSPKRAVEVKISGSRPTDRLELKDIFIAVKTTRKYHRSRLELLIQTWVSQAKEQCHIFCNPGFCICSGPVWCMAQRISKNHMQIVQKKLTSSLMERTKSCTRKL</sequence>
<reference evidence="11 12" key="1">
    <citation type="submission" date="2021-06" db="EMBL/GenBank/DDBJ databases">
        <authorList>
            <person name="Palmer J.M."/>
        </authorList>
    </citation>
    <scope>NUCLEOTIDE SEQUENCE [LARGE SCALE GENOMIC DNA]</scope>
    <source>
        <strain evidence="12">if_2019</strain>
        <tissue evidence="11">Muscle</tissue>
    </source>
</reference>
<name>A0ABV0TZ50_9TELE</name>